<dbReference type="Proteomes" id="UP001153269">
    <property type="component" value="Unassembled WGS sequence"/>
</dbReference>
<reference evidence="1" key="1">
    <citation type="submission" date="2020-03" db="EMBL/GenBank/DDBJ databases">
        <authorList>
            <person name="Weist P."/>
        </authorList>
    </citation>
    <scope>NUCLEOTIDE SEQUENCE</scope>
</reference>
<organism evidence="1 2">
    <name type="scientific">Pleuronectes platessa</name>
    <name type="common">European plaice</name>
    <dbReference type="NCBI Taxonomy" id="8262"/>
    <lineage>
        <taxon>Eukaryota</taxon>
        <taxon>Metazoa</taxon>
        <taxon>Chordata</taxon>
        <taxon>Craniata</taxon>
        <taxon>Vertebrata</taxon>
        <taxon>Euteleostomi</taxon>
        <taxon>Actinopterygii</taxon>
        <taxon>Neopterygii</taxon>
        <taxon>Teleostei</taxon>
        <taxon>Neoteleostei</taxon>
        <taxon>Acanthomorphata</taxon>
        <taxon>Carangaria</taxon>
        <taxon>Pleuronectiformes</taxon>
        <taxon>Pleuronectoidei</taxon>
        <taxon>Pleuronectidae</taxon>
        <taxon>Pleuronectes</taxon>
    </lineage>
</organism>
<keyword evidence="2" id="KW-1185">Reference proteome</keyword>
<gene>
    <name evidence="1" type="ORF">PLEPLA_LOCUS28372</name>
</gene>
<evidence type="ECO:0000313" key="2">
    <source>
        <dbReference type="Proteomes" id="UP001153269"/>
    </source>
</evidence>
<name>A0A9N7YUQ3_PLEPL</name>
<protein>
    <submittedName>
        <fullName evidence="1">Uncharacterized protein</fullName>
    </submittedName>
</protein>
<dbReference type="AlphaFoldDB" id="A0A9N7YUQ3"/>
<accession>A0A9N7YUQ3</accession>
<feature type="non-terminal residue" evidence="1">
    <location>
        <position position="192"/>
    </location>
</feature>
<sequence length="192" mass="21011">ELHPPPDVSGLSSAGMRDVDSSACVTSVWSAWQHRGRLSKRLPLAAGEWLRVSVMCFSATSRPLPRRARLGTQRDGGVTLEDTSAAAPPWDEAVPPITNLAHLQGRTFHCRKQTNMDVTNYEKVVVAPMSLHSVIGIIGKLDGERPAQLQSPPGAQQGGPSTLLRETYLTWVGDRCEVVNARRVMVLRLQKL</sequence>
<proteinExistence type="predicted"/>
<comment type="caution">
    <text evidence="1">The sequence shown here is derived from an EMBL/GenBank/DDBJ whole genome shotgun (WGS) entry which is preliminary data.</text>
</comment>
<evidence type="ECO:0000313" key="1">
    <source>
        <dbReference type="EMBL" id="CAB1440606.1"/>
    </source>
</evidence>
<dbReference type="EMBL" id="CADEAL010002478">
    <property type="protein sequence ID" value="CAB1440606.1"/>
    <property type="molecule type" value="Genomic_DNA"/>
</dbReference>